<reference evidence="1" key="1">
    <citation type="submission" date="2021-02" db="EMBL/GenBank/DDBJ databases">
        <authorList>
            <person name="Dougan E. K."/>
            <person name="Rhodes N."/>
            <person name="Thang M."/>
            <person name="Chan C."/>
        </authorList>
    </citation>
    <scope>NUCLEOTIDE SEQUENCE</scope>
</reference>
<name>A0A812NZ55_9DINO</name>
<dbReference type="EMBL" id="CAJNJA010014030">
    <property type="protein sequence ID" value="CAE7334113.1"/>
    <property type="molecule type" value="Genomic_DNA"/>
</dbReference>
<evidence type="ECO:0000313" key="2">
    <source>
        <dbReference type="Proteomes" id="UP000601435"/>
    </source>
</evidence>
<keyword evidence="2" id="KW-1185">Reference proteome</keyword>
<gene>
    <name evidence="1" type="primary">hibA</name>
    <name evidence="1" type="ORF">SNEC2469_LOCUS8516</name>
</gene>
<dbReference type="OrthoDB" id="414724at2759"/>
<proteinExistence type="predicted"/>
<dbReference type="AlphaFoldDB" id="A0A812NZ55"/>
<sequence length="459" mass="49731">MECRDIECPGPTPKRYLDFLPAFISVLYEAVEENGNILDDDIMQVILDYEKELFTDVGGAELNYDGETRPSPWTEDWCLMSHPSHGYGEPKCASGVGFGHMFTMNDAGRETIKNQALAGHNFLGLAGMMACICQTEETCLVCNADGSMKGAGTADPKTAWPASIQTCIADWKNNVITMSQAAATGPTTTTTTLDPTSVLGQFCAETSGRSFGSSAGTWKAVDGQMEVQEIVDEGTKFQTGYVEGRNGWYSKAAAIEAKYEREHGSKLRIMLFSGATLVAQYLGILLVDGFLSLGSLVFRGCSVKGPGVHGVHPHETPRRGSSVGDLACVGSLHQPRLADHNIPLQVFEGFSTACSCEDVRLKAHRSVWAYMWLMLESVFLASCGMFEPLGGNKSCGLDPRRSFSRLLLQIRASSTILPEYERLPVAATEIIQVNEADFPKDHFLPSSGNVPLGAGRLDP</sequence>
<dbReference type="Proteomes" id="UP000601435">
    <property type="component" value="Unassembled WGS sequence"/>
</dbReference>
<evidence type="ECO:0000313" key="1">
    <source>
        <dbReference type="EMBL" id="CAE7334113.1"/>
    </source>
</evidence>
<accession>A0A812NZ55</accession>
<comment type="caution">
    <text evidence="1">The sequence shown here is derived from an EMBL/GenBank/DDBJ whole genome shotgun (WGS) entry which is preliminary data.</text>
</comment>
<organism evidence="1 2">
    <name type="scientific">Symbiodinium necroappetens</name>
    <dbReference type="NCBI Taxonomy" id="1628268"/>
    <lineage>
        <taxon>Eukaryota</taxon>
        <taxon>Sar</taxon>
        <taxon>Alveolata</taxon>
        <taxon>Dinophyceae</taxon>
        <taxon>Suessiales</taxon>
        <taxon>Symbiodiniaceae</taxon>
        <taxon>Symbiodinium</taxon>
    </lineage>
</organism>
<protein>
    <submittedName>
        <fullName evidence="1">HibA protein</fullName>
    </submittedName>
</protein>